<name>A0ABD2IG19_HETSC</name>
<dbReference type="SUPFAM" id="SSF69572">
    <property type="entry name" value="Activating enzymes of the ubiquitin-like proteins"/>
    <property type="match status" value="1"/>
</dbReference>
<proteinExistence type="predicted"/>
<feature type="domain" description="THIF-type NAD/FAD binding fold" evidence="1">
    <location>
        <begin position="6"/>
        <end position="150"/>
    </location>
</feature>
<dbReference type="InterPro" id="IPR000594">
    <property type="entry name" value="ThiF_NAD_FAD-bd"/>
</dbReference>
<dbReference type="Proteomes" id="UP001620645">
    <property type="component" value="Unassembled WGS sequence"/>
</dbReference>
<organism evidence="2 3">
    <name type="scientific">Heterodera schachtii</name>
    <name type="common">Sugarbeet cyst nematode worm</name>
    <name type="synonym">Tylenchus schachtii</name>
    <dbReference type="NCBI Taxonomy" id="97005"/>
    <lineage>
        <taxon>Eukaryota</taxon>
        <taxon>Metazoa</taxon>
        <taxon>Ecdysozoa</taxon>
        <taxon>Nematoda</taxon>
        <taxon>Chromadorea</taxon>
        <taxon>Rhabditida</taxon>
        <taxon>Tylenchina</taxon>
        <taxon>Tylenchomorpha</taxon>
        <taxon>Tylenchoidea</taxon>
        <taxon>Heteroderidae</taxon>
        <taxon>Heteroderinae</taxon>
        <taxon>Heterodera</taxon>
    </lineage>
</organism>
<accession>A0ABD2IG19</accession>
<dbReference type="Pfam" id="PF00899">
    <property type="entry name" value="ThiF"/>
    <property type="match status" value="1"/>
</dbReference>
<sequence>MAGTTFAHFLRHINPDVEFETYNMNITTMANFRKFVDRIRRGGLLGTQTDLLLCCVDNFEARMTACNEIGQIWLESGVSENAGSGHVQLMEPGKIACFACLPPLVVASQIDERTLQKEGVCAASLPTTMAINAALLVKNALKFLLSSGEVTPFLGYSA</sequence>
<comment type="caution">
    <text evidence="2">The sequence shown here is derived from an EMBL/GenBank/DDBJ whole genome shotgun (WGS) entry which is preliminary data.</text>
</comment>
<gene>
    <name evidence="2" type="ORF">niasHS_011527</name>
</gene>
<protein>
    <recommendedName>
        <fullName evidence="1">THIF-type NAD/FAD binding fold domain-containing protein</fullName>
    </recommendedName>
</protein>
<dbReference type="EMBL" id="JBICCN010000329">
    <property type="protein sequence ID" value="KAL3076790.1"/>
    <property type="molecule type" value="Genomic_DNA"/>
</dbReference>
<keyword evidence="3" id="KW-1185">Reference proteome</keyword>
<dbReference type="AlphaFoldDB" id="A0ABD2IG19"/>
<evidence type="ECO:0000313" key="3">
    <source>
        <dbReference type="Proteomes" id="UP001620645"/>
    </source>
</evidence>
<dbReference type="Gene3D" id="3.40.50.720">
    <property type="entry name" value="NAD(P)-binding Rossmann-like Domain"/>
    <property type="match status" value="1"/>
</dbReference>
<reference evidence="2 3" key="1">
    <citation type="submission" date="2024-10" db="EMBL/GenBank/DDBJ databases">
        <authorList>
            <person name="Kim D."/>
        </authorList>
    </citation>
    <scope>NUCLEOTIDE SEQUENCE [LARGE SCALE GENOMIC DNA]</scope>
    <source>
        <strain evidence="2">Taebaek</strain>
    </source>
</reference>
<evidence type="ECO:0000259" key="1">
    <source>
        <dbReference type="Pfam" id="PF00899"/>
    </source>
</evidence>
<evidence type="ECO:0000313" key="2">
    <source>
        <dbReference type="EMBL" id="KAL3076790.1"/>
    </source>
</evidence>
<dbReference type="InterPro" id="IPR035985">
    <property type="entry name" value="Ubiquitin-activating_enz"/>
</dbReference>